<dbReference type="WBParaSite" id="SMUV_0001086101-mRNA-1">
    <property type="protein sequence ID" value="SMUV_0001086101-mRNA-1"/>
    <property type="gene ID" value="SMUV_0001086101"/>
</dbReference>
<keyword evidence="2" id="KW-1185">Reference proteome</keyword>
<evidence type="ECO:0000313" key="3">
    <source>
        <dbReference type="WBParaSite" id="SMUV_0001086101-mRNA-1"/>
    </source>
</evidence>
<keyword evidence="1" id="KW-1133">Transmembrane helix</keyword>
<proteinExistence type="predicted"/>
<accession>A0A0N5B0Q9</accession>
<keyword evidence="1" id="KW-0812">Transmembrane</keyword>
<dbReference type="AlphaFoldDB" id="A0A0N5B0Q9"/>
<keyword evidence="1" id="KW-0472">Membrane</keyword>
<feature type="transmembrane region" description="Helical" evidence="1">
    <location>
        <begin position="43"/>
        <end position="67"/>
    </location>
</feature>
<sequence length="69" mass="7557">MCGLPLMAAAFAATAGMERGREAGANAHRPRGTYIFWHKPFSWINLILSSTPYAFLASPFAASLLLWTK</sequence>
<reference evidence="3" key="1">
    <citation type="submission" date="2017-02" db="UniProtKB">
        <authorList>
            <consortium name="WormBaseParasite"/>
        </authorList>
    </citation>
    <scope>IDENTIFICATION</scope>
</reference>
<dbReference type="Proteomes" id="UP000046393">
    <property type="component" value="Unplaced"/>
</dbReference>
<evidence type="ECO:0000256" key="1">
    <source>
        <dbReference type="SAM" id="Phobius"/>
    </source>
</evidence>
<organism evidence="2 3">
    <name type="scientific">Syphacia muris</name>
    <dbReference type="NCBI Taxonomy" id="451379"/>
    <lineage>
        <taxon>Eukaryota</taxon>
        <taxon>Metazoa</taxon>
        <taxon>Ecdysozoa</taxon>
        <taxon>Nematoda</taxon>
        <taxon>Chromadorea</taxon>
        <taxon>Rhabditida</taxon>
        <taxon>Spirurina</taxon>
        <taxon>Oxyuridomorpha</taxon>
        <taxon>Oxyuroidea</taxon>
        <taxon>Oxyuridae</taxon>
        <taxon>Syphacia</taxon>
    </lineage>
</organism>
<protein>
    <submittedName>
        <fullName evidence="3">Secreted protein</fullName>
    </submittedName>
</protein>
<name>A0A0N5B0Q9_9BILA</name>
<evidence type="ECO:0000313" key="2">
    <source>
        <dbReference type="Proteomes" id="UP000046393"/>
    </source>
</evidence>